<keyword evidence="1" id="KW-0472">Membrane</keyword>
<gene>
    <name evidence="2" type="ORF">F0262_04820</name>
</gene>
<evidence type="ECO:0000313" key="2">
    <source>
        <dbReference type="EMBL" id="NOH47378.1"/>
    </source>
</evidence>
<accession>A0A7Y3Z6R2</accession>
<dbReference type="Proteomes" id="UP000572072">
    <property type="component" value="Unassembled WGS sequence"/>
</dbReference>
<comment type="caution">
    <text evidence="2">The sequence shown here is derived from an EMBL/GenBank/DDBJ whole genome shotgun (WGS) entry which is preliminary data.</text>
</comment>
<evidence type="ECO:0000256" key="1">
    <source>
        <dbReference type="SAM" id="Phobius"/>
    </source>
</evidence>
<keyword evidence="1" id="KW-1133">Transmembrane helix</keyword>
<organism evidence="2 3">
    <name type="scientific">Vibrio rotiferianus</name>
    <dbReference type="NCBI Taxonomy" id="190895"/>
    <lineage>
        <taxon>Bacteria</taxon>
        <taxon>Pseudomonadati</taxon>
        <taxon>Pseudomonadota</taxon>
        <taxon>Gammaproteobacteria</taxon>
        <taxon>Vibrionales</taxon>
        <taxon>Vibrionaceae</taxon>
        <taxon>Vibrio</taxon>
    </lineage>
</organism>
<dbReference type="EMBL" id="VTYN01000004">
    <property type="protein sequence ID" value="NOH47378.1"/>
    <property type="molecule type" value="Genomic_DNA"/>
</dbReference>
<keyword evidence="1" id="KW-0812">Transmembrane</keyword>
<feature type="transmembrane region" description="Helical" evidence="1">
    <location>
        <begin position="43"/>
        <end position="60"/>
    </location>
</feature>
<dbReference type="AlphaFoldDB" id="A0A7Y3Z6R2"/>
<feature type="transmembrane region" description="Helical" evidence="1">
    <location>
        <begin position="67"/>
        <end position="85"/>
    </location>
</feature>
<sequence length="86" mass="9838">MPIVISFIFTFALVLRTKPHFWCVLAHLFSHVSMLLLIPQDYVLQYLIVMFFSAPILIRLSKRSEYFDVFFAFVPLLVGSGGLALA</sequence>
<evidence type="ECO:0000313" key="3">
    <source>
        <dbReference type="Proteomes" id="UP000572072"/>
    </source>
</evidence>
<reference evidence="2 3" key="1">
    <citation type="submission" date="2019-08" db="EMBL/GenBank/DDBJ databases">
        <title>Draft genome sequencing and comparative genomics of hatchery-associated Vibrios.</title>
        <authorList>
            <person name="Kehlet-Delgado H."/>
            <person name="Mueller R.S."/>
        </authorList>
    </citation>
    <scope>NUCLEOTIDE SEQUENCE [LARGE SCALE GENOMIC DNA]</scope>
    <source>
        <strain evidence="2 3">00-78-3</strain>
    </source>
</reference>
<name>A0A7Y3Z6R2_9VIBR</name>
<proteinExistence type="predicted"/>
<protein>
    <submittedName>
        <fullName evidence="2">Uncharacterized protein</fullName>
    </submittedName>
</protein>